<gene>
    <name evidence="1" type="ORF">OWV82_020527</name>
</gene>
<keyword evidence="2" id="KW-1185">Reference proteome</keyword>
<dbReference type="Proteomes" id="UP001164539">
    <property type="component" value="Chromosome 11"/>
</dbReference>
<dbReference type="EMBL" id="CM051404">
    <property type="protein sequence ID" value="KAJ4706944.1"/>
    <property type="molecule type" value="Genomic_DNA"/>
</dbReference>
<accession>A0ACC1X6L0</accession>
<comment type="caution">
    <text evidence="1">The sequence shown here is derived from an EMBL/GenBank/DDBJ whole genome shotgun (WGS) entry which is preliminary data.</text>
</comment>
<name>A0ACC1X6L0_MELAZ</name>
<sequence>MKLPRKQRNPPPQTIIVLSLLVSLRAISVSATVSKKLDQEGEPQIPDTSIKCGTCPCENPCGQLPPPPPCANPCGQLPPPPPPPPPPATPPPPETTCCTPQTPPPPRLICVTCEPGELYHPYADDWGFYSTAERNAAQKWLLLAGCCLLGLLIIW</sequence>
<evidence type="ECO:0000313" key="1">
    <source>
        <dbReference type="EMBL" id="KAJ4706944.1"/>
    </source>
</evidence>
<protein>
    <submittedName>
        <fullName evidence="1">Nutrient reservoir</fullName>
    </submittedName>
</protein>
<proteinExistence type="predicted"/>
<evidence type="ECO:0000313" key="2">
    <source>
        <dbReference type="Proteomes" id="UP001164539"/>
    </source>
</evidence>
<reference evidence="1 2" key="1">
    <citation type="journal article" date="2023" name="Science">
        <title>Complex scaffold remodeling in plant triterpene biosynthesis.</title>
        <authorList>
            <person name="De La Pena R."/>
            <person name="Hodgson H."/>
            <person name="Liu J.C."/>
            <person name="Stephenson M.J."/>
            <person name="Martin A.C."/>
            <person name="Owen C."/>
            <person name="Harkess A."/>
            <person name="Leebens-Mack J."/>
            <person name="Jimenez L.E."/>
            <person name="Osbourn A."/>
            <person name="Sattely E.S."/>
        </authorList>
    </citation>
    <scope>NUCLEOTIDE SEQUENCE [LARGE SCALE GENOMIC DNA]</scope>
    <source>
        <strain evidence="2">cv. JPN11</strain>
        <tissue evidence="1">Leaf</tissue>
    </source>
</reference>
<organism evidence="1 2">
    <name type="scientific">Melia azedarach</name>
    <name type="common">Chinaberry tree</name>
    <dbReference type="NCBI Taxonomy" id="155640"/>
    <lineage>
        <taxon>Eukaryota</taxon>
        <taxon>Viridiplantae</taxon>
        <taxon>Streptophyta</taxon>
        <taxon>Embryophyta</taxon>
        <taxon>Tracheophyta</taxon>
        <taxon>Spermatophyta</taxon>
        <taxon>Magnoliopsida</taxon>
        <taxon>eudicotyledons</taxon>
        <taxon>Gunneridae</taxon>
        <taxon>Pentapetalae</taxon>
        <taxon>rosids</taxon>
        <taxon>malvids</taxon>
        <taxon>Sapindales</taxon>
        <taxon>Meliaceae</taxon>
        <taxon>Melia</taxon>
    </lineage>
</organism>